<evidence type="ECO:0000313" key="1">
    <source>
        <dbReference type="EMBL" id="AFD05484.1"/>
    </source>
</evidence>
<gene>
    <name evidence="1" type="ordered locus">Solca_0341</name>
</gene>
<dbReference type="eggNOG" id="ENOG502ZBQZ">
    <property type="taxonomic scope" value="Bacteria"/>
</dbReference>
<dbReference type="Proteomes" id="UP000007590">
    <property type="component" value="Chromosome"/>
</dbReference>
<protein>
    <recommendedName>
        <fullName evidence="3">ABC transporter ATPase</fullName>
    </recommendedName>
</protein>
<organism evidence="1 2">
    <name type="scientific">Solitalea canadensis (strain ATCC 29591 / DSM 3403 / JCM 21819 / LMG 8368 / NBRC 15130 / NCIMB 12057 / USAM 9D)</name>
    <name type="common">Flexibacter canadensis</name>
    <dbReference type="NCBI Taxonomy" id="929556"/>
    <lineage>
        <taxon>Bacteria</taxon>
        <taxon>Pseudomonadati</taxon>
        <taxon>Bacteroidota</taxon>
        <taxon>Sphingobacteriia</taxon>
        <taxon>Sphingobacteriales</taxon>
        <taxon>Sphingobacteriaceae</taxon>
        <taxon>Solitalea</taxon>
    </lineage>
</organism>
<accession>H8KXR9</accession>
<evidence type="ECO:0000313" key="2">
    <source>
        <dbReference type="Proteomes" id="UP000007590"/>
    </source>
</evidence>
<dbReference type="OrthoDB" id="978691at2"/>
<dbReference type="RefSeq" id="WP_014678712.1">
    <property type="nucleotide sequence ID" value="NC_017770.1"/>
</dbReference>
<dbReference type="AlphaFoldDB" id="H8KXR9"/>
<sequence>MNTFSDNSRVWIYQSNRELTTAEFETLQNKLTAFATEWTAHDNLLKAKAEVKYNRFIILTVDESQYGASGCSIDKSVRLMKEIENELNINLFDRFNIAYKIDQDIYSVSRDEFEKLLTNGILNEQTIVFNNLVKSKEELTTMWEVPLKESWHNQVFASALSN</sequence>
<dbReference type="EMBL" id="CP003349">
    <property type="protein sequence ID" value="AFD05484.1"/>
    <property type="molecule type" value="Genomic_DNA"/>
</dbReference>
<keyword evidence="2" id="KW-1185">Reference proteome</keyword>
<dbReference type="HOGENOM" id="CLU_105419_0_0_10"/>
<dbReference type="STRING" id="929556.Solca_0341"/>
<reference evidence="1" key="1">
    <citation type="submission" date="2012-02" db="EMBL/GenBank/DDBJ databases">
        <title>The complete genome of Solitalea canadensis DSM 3403.</title>
        <authorList>
            <consortium name="US DOE Joint Genome Institute (JGI-PGF)"/>
            <person name="Lucas S."/>
            <person name="Copeland A."/>
            <person name="Lapidus A."/>
            <person name="Glavina del Rio T."/>
            <person name="Dalin E."/>
            <person name="Tice H."/>
            <person name="Bruce D."/>
            <person name="Goodwin L."/>
            <person name="Pitluck S."/>
            <person name="Peters L."/>
            <person name="Ovchinnikova G."/>
            <person name="Lu M."/>
            <person name="Kyrpides N."/>
            <person name="Mavromatis K."/>
            <person name="Ivanova N."/>
            <person name="Brettin T."/>
            <person name="Detter J.C."/>
            <person name="Han C."/>
            <person name="Larimer F."/>
            <person name="Land M."/>
            <person name="Hauser L."/>
            <person name="Markowitz V."/>
            <person name="Cheng J.-F."/>
            <person name="Hugenholtz P."/>
            <person name="Woyke T."/>
            <person name="Wu D."/>
            <person name="Spring S."/>
            <person name="Schroeder M."/>
            <person name="Kopitz M."/>
            <person name="Brambilla E."/>
            <person name="Klenk H.-P."/>
            <person name="Eisen J.A."/>
        </authorList>
    </citation>
    <scope>NUCLEOTIDE SEQUENCE</scope>
    <source>
        <strain evidence="1">DSM 3403</strain>
    </source>
</reference>
<name>H8KXR9_SOLCM</name>
<dbReference type="KEGG" id="scn:Solca_0341"/>
<proteinExistence type="predicted"/>
<evidence type="ECO:0008006" key="3">
    <source>
        <dbReference type="Google" id="ProtNLM"/>
    </source>
</evidence>